<dbReference type="AlphaFoldDB" id="A0ABD2JKN5"/>
<dbReference type="EMBL" id="JBICBT010000949">
    <property type="protein sequence ID" value="KAL3091120.1"/>
    <property type="molecule type" value="Genomic_DNA"/>
</dbReference>
<reference evidence="2 3" key="1">
    <citation type="submission" date="2024-10" db="EMBL/GenBank/DDBJ databases">
        <authorList>
            <person name="Kim D."/>
        </authorList>
    </citation>
    <scope>NUCLEOTIDE SEQUENCE [LARGE SCALE GENOMIC DNA]</scope>
    <source>
        <strain evidence="2">BH-2024</strain>
    </source>
</reference>
<sequence length="139" mass="15945">MDQQKQRSWKSIKRKTKRKRRKRREGGGDEMPKCVFEERVVPLCARSLVIMWAPRGLEVVEFMHFCSMNGRRHSGAFIDTFGDESSSVRSPHRRRRQFRIICCNTQKMTKKKIGRSSSSHAFCPSSPAGGKRSEGTAGI</sequence>
<comment type="caution">
    <text evidence="2">The sequence shown here is derived from an EMBL/GenBank/DDBJ whole genome shotgun (WGS) entry which is preliminary data.</text>
</comment>
<keyword evidence="3" id="KW-1185">Reference proteome</keyword>
<feature type="region of interest" description="Disordered" evidence="1">
    <location>
        <begin position="1"/>
        <end position="30"/>
    </location>
</feature>
<accession>A0ABD2JKN5</accession>
<name>A0ABD2JKN5_9BILA</name>
<organism evidence="2 3">
    <name type="scientific">Heterodera trifolii</name>
    <dbReference type="NCBI Taxonomy" id="157864"/>
    <lineage>
        <taxon>Eukaryota</taxon>
        <taxon>Metazoa</taxon>
        <taxon>Ecdysozoa</taxon>
        <taxon>Nematoda</taxon>
        <taxon>Chromadorea</taxon>
        <taxon>Rhabditida</taxon>
        <taxon>Tylenchina</taxon>
        <taxon>Tylenchomorpha</taxon>
        <taxon>Tylenchoidea</taxon>
        <taxon>Heteroderidae</taxon>
        <taxon>Heteroderinae</taxon>
        <taxon>Heterodera</taxon>
    </lineage>
</organism>
<evidence type="ECO:0000313" key="3">
    <source>
        <dbReference type="Proteomes" id="UP001620626"/>
    </source>
</evidence>
<evidence type="ECO:0000313" key="2">
    <source>
        <dbReference type="EMBL" id="KAL3091120.1"/>
    </source>
</evidence>
<feature type="region of interest" description="Disordered" evidence="1">
    <location>
        <begin position="113"/>
        <end position="139"/>
    </location>
</feature>
<protein>
    <submittedName>
        <fullName evidence="2">Uncharacterized protein</fullName>
    </submittedName>
</protein>
<feature type="compositionally biased region" description="Low complexity" evidence="1">
    <location>
        <begin position="116"/>
        <end position="128"/>
    </location>
</feature>
<proteinExistence type="predicted"/>
<gene>
    <name evidence="2" type="ORF">niasHT_022829</name>
</gene>
<evidence type="ECO:0000256" key="1">
    <source>
        <dbReference type="SAM" id="MobiDB-lite"/>
    </source>
</evidence>
<feature type="compositionally biased region" description="Basic residues" evidence="1">
    <location>
        <begin position="7"/>
        <end position="24"/>
    </location>
</feature>
<dbReference type="Proteomes" id="UP001620626">
    <property type="component" value="Unassembled WGS sequence"/>
</dbReference>